<dbReference type="GO" id="GO:0005886">
    <property type="term" value="C:plasma membrane"/>
    <property type="evidence" value="ECO:0007669"/>
    <property type="project" value="UniProtKB-SubCell"/>
</dbReference>
<dbReference type="AlphaFoldDB" id="A0A4P6YSU7"/>
<feature type="transmembrane region" description="Helical" evidence="6">
    <location>
        <begin position="21"/>
        <end position="43"/>
    </location>
</feature>
<dbReference type="PANTHER" id="PTHR30250:SF21">
    <property type="entry name" value="LIPID II FLIPPASE MURJ"/>
    <property type="match status" value="1"/>
</dbReference>
<feature type="transmembrane region" description="Helical" evidence="6">
    <location>
        <begin position="245"/>
        <end position="269"/>
    </location>
</feature>
<dbReference type="CDD" id="cd13124">
    <property type="entry name" value="MATE_SpoVB_like"/>
    <property type="match status" value="1"/>
</dbReference>
<dbReference type="OrthoDB" id="9775950at2"/>
<reference evidence="8" key="1">
    <citation type="submission" date="2019-03" db="EMBL/GenBank/DDBJ databases">
        <title>Weissella sp. 26KH-42 Genome sequencing.</title>
        <authorList>
            <person name="Heo J."/>
            <person name="Kim S.-J."/>
            <person name="Kim J.-S."/>
            <person name="Hong S.-B."/>
            <person name="Kwon S.-W."/>
        </authorList>
    </citation>
    <scope>NUCLEOTIDE SEQUENCE [LARGE SCALE GENOMIC DNA]</scope>
    <source>
        <strain evidence="8">26KH-42</strain>
    </source>
</reference>
<evidence type="ECO:0000256" key="5">
    <source>
        <dbReference type="ARBA" id="ARBA00023136"/>
    </source>
</evidence>
<feature type="transmembrane region" description="Helical" evidence="6">
    <location>
        <begin position="200"/>
        <end position="221"/>
    </location>
</feature>
<proteinExistence type="predicted"/>
<keyword evidence="2" id="KW-1003">Cell membrane</keyword>
<dbReference type="RefSeq" id="WP_133362782.1">
    <property type="nucleotide sequence ID" value="NZ_CP037940.1"/>
</dbReference>
<dbReference type="PANTHER" id="PTHR30250">
    <property type="entry name" value="PST FAMILY PREDICTED COLANIC ACID TRANSPORTER"/>
    <property type="match status" value="1"/>
</dbReference>
<feature type="transmembrane region" description="Helical" evidence="6">
    <location>
        <begin position="303"/>
        <end position="323"/>
    </location>
</feature>
<keyword evidence="4 6" id="KW-1133">Transmembrane helix</keyword>
<dbReference type="Pfam" id="PF01943">
    <property type="entry name" value="Polysacc_synt"/>
    <property type="match status" value="1"/>
</dbReference>
<dbReference type="EMBL" id="CP037940">
    <property type="protein sequence ID" value="QBO35703.1"/>
    <property type="molecule type" value="Genomic_DNA"/>
</dbReference>
<feature type="transmembrane region" description="Helical" evidence="6">
    <location>
        <begin position="137"/>
        <end position="155"/>
    </location>
</feature>
<feature type="transmembrane region" description="Helical" evidence="6">
    <location>
        <begin position="412"/>
        <end position="429"/>
    </location>
</feature>
<protein>
    <submittedName>
        <fullName evidence="7">Polysaccharide biosynthesis protein</fullName>
    </submittedName>
</protein>
<keyword evidence="3 6" id="KW-0812">Transmembrane</keyword>
<feature type="transmembrane region" description="Helical" evidence="6">
    <location>
        <begin position="344"/>
        <end position="364"/>
    </location>
</feature>
<evidence type="ECO:0000313" key="7">
    <source>
        <dbReference type="EMBL" id="QBO35703.1"/>
    </source>
</evidence>
<gene>
    <name evidence="7" type="ORF">EQG49_04120</name>
</gene>
<feature type="transmembrane region" description="Helical" evidence="6">
    <location>
        <begin position="176"/>
        <end position="194"/>
    </location>
</feature>
<evidence type="ECO:0000256" key="4">
    <source>
        <dbReference type="ARBA" id="ARBA00022989"/>
    </source>
</evidence>
<dbReference type="PIRSF" id="PIRSF038958">
    <property type="entry name" value="PG_synth_SpoVB"/>
    <property type="match status" value="1"/>
</dbReference>
<dbReference type="InterPro" id="IPR050833">
    <property type="entry name" value="Poly_Biosynth_Transport"/>
</dbReference>
<accession>A0A4P6YSU7</accession>
<evidence type="ECO:0000256" key="3">
    <source>
        <dbReference type="ARBA" id="ARBA00022692"/>
    </source>
</evidence>
<evidence type="ECO:0000256" key="2">
    <source>
        <dbReference type="ARBA" id="ARBA00022475"/>
    </source>
</evidence>
<keyword evidence="5 6" id="KW-0472">Membrane</keyword>
<feature type="transmembrane region" description="Helical" evidence="6">
    <location>
        <begin position="505"/>
        <end position="527"/>
    </location>
</feature>
<feature type="transmembrane region" description="Helical" evidence="6">
    <location>
        <begin position="477"/>
        <end position="499"/>
    </location>
</feature>
<evidence type="ECO:0000313" key="8">
    <source>
        <dbReference type="Proteomes" id="UP000292886"/>
    </source>
</evidence>
<feature type="transmembrane region" description="Helical" evidence="6">
    <location>
        <begin position="105"/>
        <end position="125"/>
    </location>
</feature>
<evidence type="ECO:0000256" key="6">
    <source>
        <dbReference type="SAM" id="Phobius"/>
    </source>
</evidence>
<dbReference type="InterPro" id="IPR024923">
    <property type="entry name" value="PG_synth_SpoVB"/>
</dbReference>
<dbReference type="InterPro" id="IPR002797">
    <property type="entry name" value="Polysacc_synth"/>
</dbReference>
<comment type="subcellular location">
    <subcellularLocation>
        <location evidence="1">Cell membrane</location>
        <topology evidence="1">Multi-pass membrane protein</topology>
    </subcellularLocation>
</comment>
<sequence>MAENTPTQQSSDNKKQMLRGSFWLTAGSIMSRVLGALYIIPWVAMFGEYGLQGNALFSKGYNIYALFLMAASAGIPSAVSKLVARYNAKEEYGIAMRLYKSSLQIGFFTGLLSALILWFGAPLLAAGDPSVVPVLHSLAPAVFIIPVMSMTRGFLQGNNQMAPSAMSQFMEQLLRVIYMLLLTWIILVVNHGSWQSAVVQSTFAAFIGAIAGIAVLAWTLYKQRKMFKDRLAESKNAETISAKRLIWEVVAQAIPFVVVGSAIPFYQIIDQYTFFKIMQMFTNLPYAMLNTQYAIFDFNANKLIMIVISLAVAMGSTAIPLLAAAHAKDDNQEISEQVRFTLELFSVVMIPAAIGMAAIAQPLYVTFYGYNDSAMLTLMGTTILQFSSFLGIMFGLFTLLSTITQGLSRNREALQALGIGLIVKLALQVPMVALLGAMGTLVASFLGFVVSSLLVIRQLQNDYDLKLVTMTNTLSTVIAASIAMGAVAYGTTELALHFLSPEARIIQILIVAVAVALGGAVYAFLILRSPIAEKFFGARAARLRTKLHIR</sequence>
<organism evidence="7 8">
    <name type="scientific">Periweissella cryptocerci</name>
    <dbReference type="NCBI Taxonomy" id="2506420"/>
    <lineage>
        <taxon>Bacteria</taxon>
        <taxon>Bacillati</taxon>
        <taxon>Bacillota</taxon>
        <taxon>Bacilli</taxon>
        <taxon>Lactobacillales</taxon>
        <taxon>Lactobacillaceae</taxon>
        <taxon>Periweissella</taxon>
    </lineage>
</organism>
<feature type="transmembrane region" description="Helical" evidence="6">
    <location>
        <begin position="63"/>
        <end position="84"/>
    </location>
</feature>
<feature type="transmembrane region" description="Helical" evidence="6">
    <location>
        <begin position="435"/>
        <end position="456"/>
    </location>
</feature>
<feature type="transmembrane region" description="Helical" evidence="6">
    <location>
        <begin position="376"/>
        <end position="400"/>
    </location>
</feature>
<name>A0A4P6YSU7_9LACO</name>
<evidence type="ECO:0000256" key="1">
    <source>
        <dbReference type="ARBA" id="ARBA00004651"/>
    </source>
</evidence>
<dbReference type="KEGG" id="wei:EQG49_04120"/>
<dbReference type="Proteomes" id="UP000292886">
    <property type="component" value="Chromosome"/>
</dbReference>
<keyword evidence="8" id="KW-1185">Reference proteome</keyword>